<dbReference type="InterPro" id="IPR050248">
    <property type="entry name" value="Polysacc_deacetylase_ArnD"/>
</dbReference>
<feature type="domain" description="NodB homology" evidence="2">
    <location>
        <begin position="277"/>
        <end position="468"/>
    </location>
</feature>
<dbReference type="EMBL" id="VIRV01000011">
    <property type="protein sequence ID" value="MBY0759136.1"/>
    <property type="molecule type" value="Genomic_DNA"/>
</dbReference>
<evidence type="ECO:0000313" key="3">
    <source>
        <dbReference type="EMBL" id="MBY0759136.1"/>
    </source>
</evidence>
<name>A0ABS7L7T9_9FIRM</name>
<organism evidence="3 4">
    <name type="scientific">Sellimonas caecigallum</name>
    <dbReference type="NCBI Taxonomy" id="2592333"/>
    <lineage>
        <taxon>Bacteria</taxon>
        <taxon>Bacillati</taxon>
        <taxon>Bacillota</taxon>
        <taxon>Clostridia</taxon>
        <taxon>Lachnospirales</taxon>
        <taxon>Lachnospiraceae</taxon>
        <taxon>Sellimonas</taxon>
    </lineage>
</organism>
<gene>
    <name evidence="3" type="ORF">FLB61_08560</name>
</gene>
<dbReference type="CDD" id="cd10944">
    <property type="entry name" value="CE4_SmPgdA_like"/>
    <property type="match status" value="1"/>
</dbReference>
<keyword evidence="1" id="KW-0472">Membrane</keyword>
<sequence>MWENLMEERERQRRRQAIRRKRRRRQRRILLGSFALLLSLILGGVIYLYTHPLFLKSDVVKAELNEEFDPTKNVRFVFGGKKSQVEIQTDADLSKEGEYPITYKFRGQEKKAIVKVQDTTPPSLELQPYTTDMAEEIKPELFVKEVKDFSEVKVRFKEEPDFQEAKEYTVSIVAEDASGNQTVKETKLIRKKDETKPEIQGIEDVEILQGKILDLQKDVTVKDDMDPNPSLSVDQTAVDFNTPGTYEAVYKAKDRSGNVNEIKRKIVVKENKEFNQKIVYLTFDDGPSDNTEKIIDILDEYNAKATFFVTGNNKKKNDLITKAHKKGHAIGLHTYTHDYASVYSSLDAYFSDLQKISDMVESLTGEKSKLIRFPGGSSNTISAHYTKGIMTEITKKVQEQGYQYFDWNCDSTDASGNHVPVEKLVANATSGKGNHINILMHDTDAKDTTVKALPKIIEHYRAQGYVFKALTVDSYAPHHHVNN</sequence>
<protein>
    <submittedName>
        <fullName evidence="3">Polysaccharide deacetylase family protein</fullName>
    </submittedName>
</protein>
<dbReference type="Proteomes" id="UP000779049">
    <property type="component" value="Unassembled WGS sequence"/>
</dbReference>
<reference evidence="3 4" key="1">
    <citation type="journal article" date="2020" name="New Microbes New Infect">
        <title>Sellimonas caecigallum sp. nov., description and genome sequence of a new member of the Sellimonas genus isolated from the cecum of feral chicken.</title>
        <authorList>
            <person name="Wongkuna S."/>
            <person name="Ghimire S."/>
            <person name="Antony L."/>
            <person name="Chankhamhaengdecha S."/>
            <person name="Janvilisri T."/>
            <person name="Scaria J."/>
        </authorList>
    </citation>
    <scope>NUCLEOTIDE SEQUENCE [LARGE SCALE GENOMIC DNA]</scope>
    <source>
        <strain evidence="3 4">SW451</strain>
    </source>
</reference>
<feature type="transmembrane region" description="Helical" evidence="1">
    <location>
        <begin position="29"/>
        <end position="49"/>
    </location>
</feature>
<dbReference type="Gene3D" id="2.60.40.10">
    <property type="entry name" value="Immunoglobulins"/>
    <property type="match status" value="1"/>
</dbReference>
<evidence type="ECO:0000313" key="4">
    <source>
        <dbReference type="Proteomes" id="UP000779049"/>
    </source>
</evidence>
<keyword evidence="1" id="KW-0812">Transmembrane</keyword>
<accession>A0ABS7L7T9</accession>
<dbReference type="PANTHER" id="PTHR10587">
    <property type="entry name" value="GLYCOSYL TRANSFERASE-RELATED"/>
    <property type="match status" value="1"/>
</dbReference>
<dbReference type="PROSITE" id="PS51677">
    <property type="entry name" value="NODB"/>
    <property type="match status" value="1"/>
</dbReference>
<comment type="caution">
    <text evidence="3">The sequence shown here is derived from an EMBL/GenBank/DDBJ whole genome shotgun (WGS) entry which is preliminary data.</text>
</comment>
<proteinExistence type="predicted"/>
<evidence type="ECO:0000259" key="2">
    <source>
        <dbReference type="PROSITE" id="PS51677"/>
    </source>
</evidence>
<dbReference type="InterPro" id="IPR013783">
    <property type="entry name" value="Ig-like_fold"/>
</dbReference>
<dbReference type="Gene3D" id="3.20.20.370">
    <property type="entry name" value="Glycoside hydrolase/deacetylase"/>
    <property type="match status" value="1"/>
</dbReference>
<keyword evidence="4" id="KW-1185">Reference proteome</keyword>
<dbReference type="InterPro" id="IPR002509">
    <property type="entry name" value="NODB_dom"/>
</dbReference>
<evidence type="ECO:0000256" key="1">
    <source>
        <dbReference type="SAM" id="Phobius"/>
    </source>
</evidence>
<dbReference type="Pfam" id="PF16403">
    <property type="entry name" value="Bact_surface_Ig-like"/>
    <property type="match status" value="1"/>
</dbReference>
<dbReference type="Pfam" id="PF01522">
    <property type="entry name" value="Polysacc_deac_1"/>
    <property type="match status" value="1"/>
</dbReference>
<dbReference type="InterPro" id="IPR032179">
    <property type="entry name" value="Cry22Aa_Ig-like"/>
</dbReference>
<dbReference type="PANTHER" id="PTHR10587:SF125">
    <property type="entry name" value="POLYSACCHARIDE DEACETYLASE YHEN-RELATED"/>
    <property type="match status" value="1"/>
</dbReference>
<dbReference type="InterPro" id="IPR011330">
    <property type="entry name" value="Glyco_hydro/deAcase_b/a-brl"/>
</dbReference>
<dbReference type="SUPFAM" id="SSF88713">
    <property type="entry name" value="Glycoside hydrolase/deacetylase"/>
    <property type="match status" value="1"/>
</dbReference>
<keyword evidence="1" id="KW-1133">Transmembrane helix</keyword>